<evidence type="ECO:0000313" key="1">
    <source>
        <dbReference type="EMBL" id="TFK07389.1"/>
    </source>
</evidence>
<organism evidence="1 2">
    <name type="scientific">Platysternon megacephalum</name>
    <name type="common">big-headed turtle</name>
    <dbReference type="NCBI Taxonomy" id="55544"/>
    <lineage>
        <taxon>Eukaryota</taxon>
        <taxon>Metazoa</taxon>
        <taxon>Chordata</taxon>
        <taxon>Craniata</taxon>
        <taxon>Vertebrata</taxon>
        <taxon>Euteleostomi</taxon>
        <taxon>Archelosauria</taxon>
        <taxon>Testudinata</taxon>
        <taxon>Testudines</taxon>
        <taxon>Cryptodira</taxon>
        <taxon>Durocryptodira</taxon>
        <taxon>Testudinoidea</taxon>
        <taxon>Platysternidae</taxon>
        <taxon>Platysternon</taxon>
    </lineage>
</organism>
<comment type="caution">
    <text evidence="1">The sequence shown here is derived from an EMBL/GenBank/DDBJ whole genome shotgun (WGS) entry which is preliminary data.</text>
</comment>
<dbReference type="STRING" id="55544.A0A4D9EA30"/>
<proteinExistence type="predicted"/>
<name>A0A4D9EA30_9SAUR</name>
<dbReference type="SUPFAM" id="SSF54695">
    <property type="entry name" value="POZ domain"/>
    <property type="match status" value="1"/>
</dbReference>
<dbReference type="AlphaFoldDB" id="A0A4D9EA30"/>
<keyword evidence="2" id="KW-1185">Reference proteome</keyword>
<reference evidence="1 2" key="2">
    <citation type="submission" date="2019-04" db="EMBL/GenBank/DDBJ databases">
        <title>The genome sequence of big-headed turtle.</title>
        <authorList>
            <person name="Gong S."/>
        </authorList>
    </citation>
    <scope>NUCLEOTIDE SEQUENCE [LARGE SCALE GENOMIC DNA]</scope>
    <source>
        <strain evidence="1">DO16091913</strain>
        <tissue evidence="1">Muscle</tissue>
    </source>
</reference>
<accession>A0A4D9EA30</accession>
<dbReference type="InterPro" id="IPR011333">
    <property type="entry name" value="SKP1/BTB/POZ_sf"/>
</dbReference>
<dbReference type="Proteomes" id="UP000297703">
    <property type="component" value="Unassembled WGS sequence"/>
</dbReference>
<reference evidence="1 2" key="1">
    <citation type="submission" date="2019-04" db="EMBL/GenBank/DDBJ databases">
        <title>Draft genome of the big-headed turtle Platysternon megacephalum.</title>
        <authorList>
            <person name="Gong S."/>
        </authorList>
    </citation>
    <scope>NUCLEOTIDE SEQUENCE [LARGE SCALE GENOMIC DNA]</scope>
    <source>
        <strain evidence="1">DO16091913</strain>
        <tissue evidence="1">Muscle</tissue>
    </source>
</reference>
<evidence type="ECO:0000313" key="2">
    <source>
        <dbReference type="Proteomes" id="UP000297703"/>
    </source>
</evidence>
<gene>
    <name evidence="1" type="ORF">DR999_PMT09816</name>
</gene>
<protein>
    <submittedName>
        <fullName evidence="1">Phosphatidylinositol 3-kinase regulatory subunit beta</fullName>
    </submittedName>
</protein>
<sequence>MVVLVQDSLLWCMFLQQQLGKLPWGSMGLFFFDHDHILVCYIVDYLWNLQGVLPEHSHLQQESEYSQLSDLVCCLPQSLVGETHPGALH</sequence>
<dbReference type="EMBL" id="QXTE01000086">
    <property type="protein sequence ID" value="TFK07389.1"/>
    <property type="molecule type" value="Genomic_DNA"/>
</dbReference>